<accession>X0XJW2</accession>
<proteinExistence type="predicted"/>
<dbReference type="EMBL" id="BARS01053864">
    <property type="protein sequence ID" value="GAG43445.1"/>
    <property type="molecule type" value="Genomic_DNA"/>
</dbReference>
<name>X0XJW2_9ZZZZ</name>
<evidence type="ECO:0000313" key="1">
    <source>
        <dbReference type="EMBL" id="GAG43445.1"/>
    </source>
</evidence>
<dbReference type="AlphaFoldDB" id="X0XJW2"/>
<dbReference type="Gene3D" id="3.40.50.450">
    <property type="match status" value="1"/>
</dbReference>
<evidence type="ECO:0008006" key="2">
    <source>
        <dbReference type="Google" id="ProtNLM"/>
    </source>
</evidence>
<gene>
    <name evidence="1" type="ORF">S01H1_79842</name>
</gene>
<dbReference type="InterPro" id="IPR041164">
    <property type="entry name" value="LDcluster4"/>
</dbReference>
<organism evidence="1">
    <name type="scientific">marine sediment metagenome</name>
    <dbReference type="NCBI Taxonomy" id="412755"/>
    <lineage>
        <taxon>unclassified sequences</taxon>
        <taxon>metagenomes</taxon>
        <taxon>ecological metagenomes</taxon>
    </lineage>
</organism>
<comment type="caution">
    <text evidence="1">The sequence shown here is derived from an EMBL/GenBank/DDBJ whole genome shotgun (WGS) entry which is preliminary data.</text>
</comment>
<feature type="non-terminal residue" evidence="1">
    <location>
        <position position="83"/>
    </location>
</feature>
<reference evidence="1" key="1">
    <citation type="journal article" date="2014" name="Front. Microbiol.">
        <title>High frequency of phylogenetically diverse reductive dehalogenase-homologous genes in deep subseafloor sedimentary metagenomes.</title>
        <authorList>
            <person name="Kawai M."/>
            <person name="Futagami T."/>
            <person name="Toyoda A."/>
            <person name="Takaki Y."/>
            <person name="Nishi S."/>
            <person name="Hori S."/>
            <person name="Arai W."/>
            <person name="Tsubouchi T."/>
            <person name="Morono Y."/>
            <person name="Uchiyama I."/>
            <person name="Ito T."/>
            <person name="Fujiyama A."/>
            <person name="Inagaki F."/>
            <person name="Takami H."/>
        </authorList>
    </citation>
    <scope>NUCLEOTIDE SEQUENCE</scope>
    <source>
        <strain evidence="1">Expedition CK06-06</strain>
    </source>
</reference>
<dbReference type="SUPFAM" id="SSF102405">
    <property type="entry name" value="MCP/YpsA-like"/>
    <property type="match status" value="1"/>
</dbReference>
<dbReference type="Pfam" id="PF18306">
    <property type="entry name" value="LDcluster4"/>
    <property type="match status" value="1"/>
</dbReference>
<protein>
    <recommendedName>
        <fullName evidence="2">TIGR00725 family protein</fullName>
    </recommendedName>
</protein>
<sequence>MYVGVIGGRRCSAEIAELAFELGGLIAGEGWILVCGGMGGVMEQACRGARSRGGVTLGILPGNSRSAGNPYLSYSVVTGLGEA</sequence>